<dbReference type="Proteomes" id="UP000887566">
    <property type="component" value="Unplaced"/>
</dbReference>
<keyword evidence="1" id="KW-1185">Reference proteome</keyword>
<protein>
    <submittedName>
        <fullName evidence="2">Transposase</fullName>
    </submittedName>
</protein>
<accession>A0A914WCZ8</accession>
<evidence type="ECO:0000313" key="1">
    <source>
        <dbReference type="Proteomes" id="UP000887566"/>
    </source>
</evidence>
<reference evidence="2" key="1">
    <citation type="submission" date="2022-11" db="UniProtKB">
        <authorList>
            <consortium name="WormBaseParasite"/>
        </authorList>
    </citation>
    <scope>IDENTIFICATION</scope>
</reference>
<dbReference type="WBParaSite" id="PSAMB.scaffold3574size17742.g22166.t1">
    <property type="protein sequence ID" value="PSAMB.scaffold3574size17742.g22166.t1"/>
    <property type="gene ID" value="PSAMB.scaffold3574size17742.g22166"/>
</dbReference>
<dbReference type="AlphaFoldDB" id="A0A914WCZ8"/>
<name>A0A914WCZ8_9BILA</name>
<evidence type="ECO:0000313" key="2">
    <source>
        <dbReference type="WBParaSite" id="PSAMB.scaffold3574size17742.g22166.t1"/>
    </source>
</evidence>
<organism evidence="1 2">
    <name type="scientific">Plectus sambesii</name>
    <dbReference type="NCBI Taxonomy" id="2011161"/>
    <lineage>
        <taxon>Eukaryota</taxon>
        <taxon>Metazoa</taxon>
        <taxon>Ecdysozoa</taxon>
        <taxon>Nematoda</taxon>
        <taxon>Chromadorea</taxon>
        <taxon>Plectida</taxon>
        <taxon>Plectina</taxon>
        <taxon>Plectoidea</taxon>
        <taxon>Plectidae</taxon>
        <taxon>Plectus</taxon>
    </lineage>
</organism>
<proteinExistence type="predicted"/>
<sequence>MDREDEAQGARLPKLTDEQTATVKSWVDADCSISLPKSKEKCHAEFGVNVSEATLSRIMKSFSHTIKRIHTFLELFTEVSETQTYFLYEVGFCVVMRAKRGRSLRGTRAVQVALGLRTRNISICCAMNSQGIRHYSA</sequence>